<dbReference type="PANTHER" id="PTHR10336">
    <property type="entry name" value="PHOSPHOINOSITIDE-SPECIFIC PHOSPHOLIPASE C FAMILY PROTEIN"/>
    <property type="match status" value="1"/>
</dbReference>
<feature type="region of interest" description="Disordered" evidence="3">
    <location>
        <begin position="195"/>
        <end position="216"/>
    </location>
</feature>
<dbReference type="InterPro" id="IPR000008">
    <property type="entry name" value="C2_dom"/>
</dbReference>
<dbReference type="Ensembl" id="ENSNFUT00015025019.1">
    <property type="protein sequence ID" value="ENSNFUP00015023929.1"/>
    <property type="gene ID" value="ENSNFUG00015011542.1"/>
</dbReference>
<dbReference type="GO" id="GO:0051209">
    <property type="term" value="P:release of sequestered calcium ion into cytosol"/>
    <property type="evidence" value="ECO:0007669"/>
    <property type="project" value="TreeGrafter"/>
</dbReference>
<dbReference type="GO" id="GO:0016042">
    <property type="term" value="P:lipid catabolic process"/>
    <property type="evidence" value="ECO:0007669"/>
    <property type="project" value="UniProtKB-KW"/>
</dbReference>
<dbReference type="InterPro" id="IPR001711">
    <property type="entry name" value="PLipase_C_Pinositol-sp_Y"/>
</dbReference>
<dbReference type="Pfam" id="PF00387">
    <property type="entry name" value="PI-PLC-Y"/>
    <property type="match status" value="1"/>
</dbReference>
<dbReference type="SMART" id="SM00149">
    <property type="entry name" value="PLCYc"/>
    <property type="match status" value="1"/>
</dbReference>
<dbReference type="GO" id="GO:0046488">
    <property type="term" value="P:phosphatidylinositol metabolic process"/>
    <property type="evidence" value="ECO:0007669"/>
    <property type="project" value="TreeGrafter"/>
</dbReference>
<dbReference type="PROSITE" id="PS50004">
    <property type="entry name" value="C2"/>
    <property type="match status" value="1"/>
</dbReference>
<feature type="domain" description="C2" evidence="4">
    <location>
        <begin position="354"/>
        <end position="483"/>
    </location>
</feature>
<reference evidence="6" key="2">
    <citation type="submission" date="2025-09" db="UniProtKB">
        <authorList>
            <consortium name="Ensembl"/>
        </authorList>
    </citation>
    <scope>IDENTIFICATION</scope>
</reference>
<dbReference type="GO" id="GO:0004435">
    <property type="term" value="F:phosphatidylinositol-4,5-bisphosphate phospholipase C activity"/>
    <property type="evidence" value="ECO:0007669"/>
    <property type="project" value="UniProtKB-EC"/>
</dbReference>
<proteinExistence type="predicted"/>
<dbReference type="GO" id="GO:0007214">
    <property type="term" value="P:gamma-aminobutyric acid signaling pathway"/>
    <property type="evidence" value="ECO:0007669"/>
    <property type="project" value="TreeGrafter"/>
</dbReference>
<dbReference type="SUPFAM" id="SSF49562">
    <property type="entry name" value="C2 domain (Calcium/lipid-binding domain, CaLB)"/>
    <property type="match status" value="1"/>
</dbReference>
<keyword evidence="1" id="KW-0807">Transducer</keyword>
<organism evidence="6 7">
    <name type="scientific">Nothobranchius furzeri</name>
    <name type="common">Turquoise killifish</name>
    <dbReference type="NCBI Taxonomy" id="105023"/>
    <lineage>
        <taxon>Eukaryota</taxon>
        <taxon>Metazoa</taxon>
        <taxon>Chordata</taxon>
        <taxon>Craniata</taxon>
        <taxon>Vertebrata</taxon>
        <taxon>Euteleostomi</taxon>
        <taxon>Actinopterygii</taxon>
        <taxon>Neopterygii</taxon>
        <taxon>Teleostei</taxon>
        <taxon>Neoteleostei</taxon>
        <taxon>Acanthomorphata</taxon>
        <taxon>Ovalentaria</taxon>
        <taxon>Atherinomorphae</taxon>
        <taxon>Cyprinodontiformes</taxon>
        <taxon>Nothobranchiidae</taxon>
        <taxon>Nothobranchius</taxon>
    </lineage>
</organism>
<dbReference type="Pfam" id="PF00388">
    <property type="entry name" value="PI-PLC-X"/>
    <property type="match status" value="1"/>
</dbReference>
<dbReference type="Gene3D" id="2.60.40.150">
    <property type="entry name" value="C2 domain"/>
    <property type="match status" value="1"/>
</dbReference>
<dbReference type="PRINTS" id="PR00390">
    <property type="entry name" value="PHPHLIPASEC"/>
</dbReference>
<dbReference type="GeneTree" id="ENSGT00940000158407"/>
<protein>
    <recommendedName>
        <fullName evidence="2">Phosphoinositide phospholipase C</fullName>
        <ecNumber evidence="2">3.1.4.11</ecNumber>
    </recommendedName>
</protein>
<feature type="compositionally biased region" description="Acidic residues" evidence="3">
    <location>
        <begin position="201"/>
        <end position="214"/>
    </location>
</feature>
<dbReference type="EC" id="3.1.4.11" evidence="2"/>
<dbReference type="Proteomes" id="UP000694548">
    <property type="component" value="Unassembled WGS sequence"/>
</dbReference>
<name>A0A8C6LUY4_NOTFU</name>
<reference evidence="6" key="1">
    <citation type="submission" date="2025-08" db="UniProtKB">
        <authorList>
            <consortium name="Ensembl"/>
        </authorList>
    </citation>
    <scope>IDENTIFICATION</scope>
</reference>
<evidence type="ECO:0000313" key="6">
    <source>
        <dbReference type="Ensembl" id="ENSNFUP00015023929.1"/>
    </source>
</evidence>
<dbReference type="GO" id="GO:0048015">
    <property type="term" value="P:phosphatidylinositol-mediated signaling"/>
    <property type="evidence" value="ECO:0007669"/>
    <property type="project" value="TreeGrafter"/>
</dbReference>
<gene>
    <name evidence="6" type="primary">PLCL1</name>
</gene>
<keyword evidence="2" id="KW-0443">Lipid metabolism</keyword>
<evidence type="ECO:0000259" key="4">
    <source>
        <dbReference type="PROSITE" id="PS50004"/>
    </source>
</evidence>
<evidence type="ECO:0000256" key="2">
    <source>
        <dbReference type="RuleBase" id="RU361133"/>
    </source>
</evidence>
<dbReference type="PROSITE" id="PS50007">
    <property type="entry name" value="PIPLC_X_DOMAIN"/>
    <property type="match status" value="1"/>
</dbReference>
<dbReference type="InterPro" id="IPR000909">
    <property type="entry name" value="PLipase_C_PInositol-sp_X_dom"/>
</dbReference>
<evidence type="ECO:0000256" key="1">
    <source>
        <dbReference type="ARBA" id="ARBA00023224"/>
    </source>
</evidence>
<dbReference type="SMART" id="SM00239">
    <property type="entry name" value="C2"/>
    <property type="match status" value="1"/>
</dbReference>
<dbReference type="Pfam" id="PF00168">
    <property type="entry name" value="C2"/>
    <property type="match status" value="1"/>
</dbReference>
<dbReference type="InterPro" id="IPR001192">
    <property type="entry name" value="PI-PLC_fam"/>
</dbReference>
<evidence type="ECO:0000313" key="7">
    <source>
        <dbReference type="Proteomes" id="UP000694548"/>
    </source>
</evidence>
<keyword evidence="7" id="KW-1185">Reference proteome</keyword>
<accession>A0A8C6LUY4</accession>
<dbReference type="PANTHER" id="PTHR10336:SF102">
    <property type="entry name" value="INACTIVE PHOSPHOLIPASE C-LIKE PROTEIN 1"/>
    <property type="match status" value="1"/>
</dbReference>
<comment type="catalytic activity">
    <reaction evidence="2">
        <text>a 1,2-diacyl-sn-glycero-3-phospho-(1D-myo-inositol-4,5-bisphosphate) + H2O = 1D-myo-inositol 1,4,5-trisphosphate + a 1,2-diacyl-sn-glycerol + H(+)</text>
        <dbReference type="Rhea" id="RHEA:33179"/>
        <dbReference type="ChEBI" id="CHEBI:15377"/>
        <dbReference type="ChEBI" id="CHEBI:15378"/>
        <dbReference type="ChEBI" id="CHEBI:17815"/>
        <dbReference type="ChEBI" id="CHEBI:58456"/>
        <dbReference type="ChEBI" id="CHEBI:203600"/>
        <dbReference type="EC" id="3.1.4.11"/>
    </reaction>
</comment>
<dbReference type="SMART" id="SM00148">
    <property type="entry name" value="PLCXc"/>
    <property type="match status" value="1"/>
</dbReference>
<sequence length="751" mass="82349">MWEEAGVPGENPRMHRENMQTPCRKIPDWEANPGPSRCKATALTTAPLRSPKTVQPITSYRSYLLDDQVHGKADLGGLIRALQTGCRCLELGVTDGPEGEPLLGVDCGSEISHHHHHHHHVVNKYAFLTSQYPLLLYLCQRCSPAQQRSMAHHLKKVFGSRLYTPDALPVSLGGRATTLPSPEQLKGRVLIVGKKLPPEQEGSDGEVSEEDEEIGGGGPLEELGMVLVVPPPSQPRKLQLHKELSDVVAIARTGSRSFYLPYWTMCSLGEGEAGRLTSESPEDLVMFTKRTLTRVRPSSVRLDSSNPNPQGYWKGGVQLVALNQQTPGAMLDLHRGRFSQNGGCGYVLRPAVMRNEVSYFSAHTHGCVPGVPPQTLRIKVISAHNLPKPQGSGAKGEVIDPYVVLELHGVPADCAEQRTRTAAQNQDDPLFDETFEFQVNMPELALLRFVVLDDDYIGDDFIGQYSVAFECLQPGYRNVPLLGMAGDPLPHTSLFVHVAITNRRGGGKAQRRGLSVRRVGRRGREYVTLRHTGIKVLDEAFKQASGPLKEATDLREDAQSSTASFKDQCGLPSVAKLKQCIQSLATRLQSSDGAMGATMVLREGYPSLEPLVSLSEMTRKLLAAYDSMIASQKHLIENADGVQERIDQVHREGMDFHEDLSRLGEKEGLKGRKLNKAVESFTWNITVLKGQSDLLRGAKMDSLDALRQLALACEACGLTSSCNSSSSFSNAELHFSTSGRRSSTHNNNGRI</sequence>
<dbReference type="Gene3D" id="3.20.20.190">
    <property type="entry name" value="Phosphatidylinositol (PI) phosphodiesterase"/>
    <property type="match status" value="1"/>
</dbReference>
<dbReference type="GO" id="GO:0032228">
    <property type="term" value="P:regulation of synaptic transmission, GABAergic"/>
    <property type="evidence" value="ECO:0007669"/>
    <property type="project" value="TreeGrafter"/>
</dbReference>
<dbReference type="CDD" id="cd00275">
    <property type="entry name" value="C2_PLC_like"/>
    <property type="match status" value="1"/>
</dbReference>
<dbReference type="PROSITE" id="PS50008">
    <property type="entry name" value="PIPLC_Y_DOMAIN"/>
    <property type="match status" value="1"/>
</dbReference>
<evidence type="ECO:0000256" key="3">
    <source>
        <dbReference type="SAM" id="MobiDB-lite"/>
    </source>
</evidence>
<dbReference type="SUPFAM" id="SSF51695">
    <property type="entry name" value="PLC-like phosphodiesterases"/>
    <property type="match status" value="1"/>
</dbReference>
<feature type="domain" description="PI-PLC Y-box" evidence="5">
    <location>
        <begin position="262"/>
        <end position="354"/>
    </location>
</feature>
<keyword evidence="2" id="KW-0378">Hydrolase</keyword>
<keyword evidence="2" id="KW-0442">Lipid degradation</keyword>
<dbReference type="AlphaFoldDB" id="A0A8C6LUY4"/>
<dbReference type="InterPro" id="IPR017946">
    <property type="entry name" value="PLC-like_Pdiesterase_TIM-brl"/>
</dbReference>
<evidence type="ECO:0000259" key="5">
    <source>
        <dbReference type="PROSITE" id="PS50008"/>
    </source>
</evidence>
<dbReference type="InterPro" id="IPR035892">
    <property type="entry name" value="C2_domain_sf"/>
</dbReference>